<dbReference type="AlphaFoldDB" id="A0A923PRF0"/>
<dbReference type="Proteomes" id="UP000650081">
    <property type="component" value="Unassembled WGS sequence"/>
</dbReference>
<dbReference type="InterPro" id="IPR036005">
    <property type="entry name" value="Creatinase/aminopeptidase-like"/>
</dbReference>
<dbReference type="SUPFAM" id="SSF55920">
    <property type="entry name" value="Creatinase/aminopeptidase"/>
    <property type="match status" value="1"/>
</dbReference>
<keyword evidence="8" id="KW-1185">Reference proteome</keyword>
<proteinExistence type="inferred from homology"/>
<dbReference type="GO" id="GO:0070006">
    <property type="term" value="F:metalloaminopeptidase activity"/>
    <property type="evidence" value="ECO:0007669"/>
    <property type="project" value="InterPro"/>
</dbReference>
<dbReference type="FunFam" id="3.90.230.10:FF:000009">
    <property type="entry name" value="xaa-Pro aminopeptidase 2"/>
    <property type="match status" value="1"/>
</dbReference>
<dbReference type="Gene3D" id="3.40.350.10">
    <property type="entry name" value="Creatinase/prolidase N-terminal domain"/>
    <property type="match status" value="2"/>
</dbReference>
<keyword evidence="2" id="KW-0479">Metal-binding</keyword>
<dbReference type="RefSeq" id="WP_187468113.1">
    <property type="nucleotide sequence ID" value="NZ_JACSIT010000149.1"/>
</dbReference>
<evidence type="ECO:0000256" key="2">
    <source>
        <dbReference type="ARBA" id="ARBA00022723"/>
    </source>
</evidence>
<dbReference type="EMBL" id="JACSIT010000149">
    <property type="protein sequence ID" value="MBC6996093.1"/>
    <property type="molecule type" value="Genomic_DNA"/>
</dbReference>
<accession>A0A923PRF0</accession>
<dbReference type="Pfam" id="PF01321">
    <property type="entry name" value="Creatinase_N"/>
    <property type="match status" value="1"/>
</dbReference>
<keyword evidence="7" id="KW-0031">Aminopeptidase</keyword>
<dbReference type="Pfam" id="PF16188">
    <property type="entry name" value="Peptidase_M24_C"/>
    <property type="match status" value="1"/>
</dbReference>
<comment type="caution">
    <text evidence="7">The sequence shown here is derived from an EMBL/GenBank/DDBJ whole genome shotgun (WGS) entry which is preliminary data.</text>
</comment>
<dbReference type="InterPro" id="IPR033740">
    <property type="entry name" value="Pept_M24B"/>
</dbReference>
<keyword evidence="3" id="KW-0378">Hydrolase</keyword>
<reference evidence="7" key="1">
    <citation type="submission" date="2020-08" db="EMBL/GenBank/DDBJ databases">
        <title>Lewinella bacteria from marine environments.</title>
        <authorList>
            <person name="Zhong Y."/>
        </authorList>
    </citation>
    <scope>NUCLEOTIDE SEQUENCE</scope>
    <source>
        <strain evidence="7">KCTC 42187</strain>
    </source>
</reference>
<evidence type="ECO:0000313" key="7">
    <source>
        <dbReference type="EMBL" id="MBC6996093.1"/>
    </source>
</evidence>
<evidence type="ECO:0000259" key="6">
    <source>
        <dbReference type="Pfam" id="PF16188"/>
    </source>
</evidence>
<organism evidence="7 8">
    <name type="scientific">Neolewinella lacunae</name>
    <dbReference type="NCBI Taxonomy" id="1517758"/>
    <lineage>
        <taxon>Bacteria</taxon>
        <taxon>Pseudomonadati</taxon>
        <taxon>Bacteroidota</taxon>
        <taxon>Saprospiria</taxon>
        <taxon>Saprospirales</taxon>
        <taxon>Lewinellaceae</taxon>
        <taxon>Neolewinella</taxon>
    </lineage>
</organism>
<dbReference type="InterPro" id="IPR032416">
    <property type="entry name" value="Peptidase_M24_C"/>
</dbReference>
<protein>
    <submittedName>
        <fullName evidence="7">Aminopeptidase P family protein</fullName>
    </submittedName>
</protein>
<evidence type="ECO:0000256" key="1">
    <source>
        <dbReference type="ARBA" id="ARBA00008766"/>
    </source>
</evidence>
<feature type="domain" description="Creatinase N-terminal" evidence="5">
    <location>
        <begin position="7"/>
        <end position="133"/>
    </location>
</feature>
<dbReference type="InterPro" id="IPR000994">
    <property type="entry name" value="Pept_M24"/>
</dbReference>
<evidence type="ECO:0000256" key="3">
    <source>
        <dbReference type="ARBA" id="ARBA00022801"/>
    </source>
</evidence>
<dbReference type="InterPro" id="IPR000587">
    <property type="entry name" value="Creatinase_N"/>
</dbReference>
<evidence type="ECO:0000259" key="4">
    <source>
        <dbReference type="Pfam" id="PF00557"/>
    </source>
</evidence>
<dbReference type="SUPFAM" id="SSF53092">
    <property type="entry name" value="Creatinase/prolidase N-terminal domain"/>
    <property type="match status" value="1"/>
</dbReference>
<evidence type="ECO:0000259" key="5">
    <source>
        <dbReference type="Pfam" id="PF01321"/>
    </source>
</evidence>
<feature type="domain" description="Peptidase M24" evidence="4">
    <location>
        <begin position="312"/>
        <end position="527"/>
    </location>
</feature>
<dbReference type="InterPro" id="IPR050422">
    <property type="entry name" value="X-Pro_aminopeptidase_P"/>
</dbReference>
<keyword evidence="7" id="KW-0645">Protease</keyword>
<sequence length="594" mass="65142">MTVTDKIAALRRAMLESQLDAYIVPSTDPHQSEYPAPRWAAREWTSGFTGSSGTLVVTLHEARLWTDSRYFIQAETELAGSGISIMPERVPNAVSIEDWLGSTLLAGQNVGADGRVISVNTARRMRDALAKKDLHLLLDDDLFQRIWLARPAVPSRPVFEHAAAFSGETWQVRLTRMTEWVRGKDLGYYVVTALDEIAWLLNLRGSDIDFNPLCVAYLVVGSGGDHALFAAPRPGFTAWTEAPPAGHQLEVYDYDKISSYLRRINALDADVGLDAATCSARLYLHAGEDRAETIPSPIPGWKAIKNEVALDHLRQTMRHDAVALLRLFRWLPGAVAEGVDEDGVARHLTSLRAEQPHYVSDSFNAIVGYGGNGAIVHYHAPAIGSATLEATGILLLDSGGQYLSGTTDITRTVALGPTTGEMRRDFTLVLQGHIDLAMARFPRGTSGAQLDILARQPLWQVHQDYGHGTGHGVGFFLNVHEGPASISQQPKSPNTQYPLEPGMVLSNEPGFYRTGAYGLRVENLVAVVPAAVEGWLEFETLTLFPIDQSLIVREMLTAQQLDWLNAYHSRVLAEVGPLLEGDELAWLEVACRAL</sequence>
<name>A0A923PRF0_9BACT</name>
<dbReference type="GO" id="GO:0046872">
    <property type="term" value="F:metal ion binding"/>
    <property type="evidence" value="ECO:0007669"/>
    <property type="project" value="UniProtKB-KW"/>
</dbReference>
<dbReference type="Pfam" id="PF16189">
    <property type="entry name" value="Creatinase_N_2"/>
    <property type="match status" value="1"/>
</dbReference>
<dbReference type="PANTHER" id="PTHR43763:SF6">
    <property type="entry name" value="XAA-PRO AMINOPEPTIDASE 1"/>
    <property type="match status" value="1"/>
</dbReference>
<dbReference type="InterPro" id="IPR029149">
    <property type="entry name" value="Creatin/AminoP/Spt16_N"/>
</dbReference>
<dbReference type="CDD" id="cd01085">
    <property type="entry name" value="APP"/>
    <property type="match status" value="1"/>
</dbReference>
<dbReference type="PANTHER" id="PTHR43763">
    <property type="entry name" value="XAA-PRO AMINOPEPTIDASE 1"/>
    <property type="match status" value="1"/>
</dbReference>
<dbReference type="Gene3D" id="3.90.230.10">
    <property type="entry name" value="Creatinase/methionine aminopeptidase superfamily"/>
    <property type="match status" value="1"/>
</dbReference>
<comment type="similarity">
    <text evidence="1">Belongs to the peptidase M24B family.</text>
</comment>
<dbReference type="GO" id="GO:0005737">
    <property type="term" value="C:cytoplasm"/>
    <property type="evidence" value="ECO:0007669"/>
    <property type="project" value="UniProtKB-ARBA"/>
</dbReference>
<feature type="domain" description="Peptidase M24 C-terminal" evidence="6">
    <location>
        <begin position="534"/>
        <end position="594"/>
    </location>
</feature>
<dbReference type="Pfam" id="PF00557">
    <property type="entry name" value="Peptidase_M24"/>
    <property type="match status" value="1"/>
</dbReference>
<gene>
    <name evidence="7" type="ORF">H9S92_18125</name>
</gene>
<evidence type="ECO:0000313" key="8">
    <source>
        <dbReference type="Proteomes" id="UP000650081"/>
    </source>
</evidence>